<keyword evidence="7" id="KW-1015">Disulfide bond</keyword>
<dbReference type="InterPro" id="IPR001382">
    <property type="entry name" value="Glyco_hydro_47"/>
</dbReference>
<evidence type="ECO:0000256" key="4">
    <source>
        <dbReference type="ARBA" id="ARBA00004922"/>
    </source>
</evidence>
<dbReference type="Pfam" id="PF01532">
    <property type="entry name" value="Glyco_hydro_47"/>
    <property type="match status" value="1"/>
</dbReference>
<sequence>MMRARRYRISLVFAVIFVLLILHFSRSHDQHAVLQVPPPAPPTDKKPPFPGQGIDRPVKDEHDSVKKPIVPPPAPARPAPPEEPQQQPPQQHQSPYTSDEVSSPSINRPDSSYDTPSKDEEELGYKPQTGAQTQGMHDHDIDEDLPSAPHWKPTPEQHPIDLETLIKLPTGSSKSLPQLQAKFADESSADKMQRLQQLNTIKTAFLHAWNGYKVSAMGHDEVKPLRGGFKDPFNGWGATLVDSLDTLWIMDLKQEFSMAVDFVKKIDFTVSKRKEIPVFETVIRYLGGLLGAYDISGHKYDVLLEKAVELAEVLMGAFDTPNRMPTLYYRWNPDYASSPRRGDFKAVLAELGSLSLEFTRLAQLTKDDKYYDAIARITNELEKYQDETKLPGLWPLNLDASGCRRPVYEPEPETDKEEVSVGQPVRGSLMTYETRSNSTSPKALHSRGIHEDAEPAYYGDDDSSDTDSLGTRTPPPKQDCFEGLNNQLSNTDRFGLGALGDSTYEYLPKEYMLLGGNNEQYQNMYIKAMDAVREQLVYQPMLKNHRDVRFLATVTMTKNLDADPPGRTTFAYEGTHLTCFAGGMFAIGAKLFGLEKDLRLGSQLTDGCIWAYESTKTGIMPEAFKLVPCEKGEQCEWSEEDYYTAMDPYAEKRPGSLGKRSAEPEKGNWHVKAIPDSPTSTGNEGTSSAAVVEDFDNRNPDPVPVKGVLSHEEFVTGKILNDRLPPGMTGISSRQYLLRPEAIESVFIMYRLTGDSYWREKGWKMFQAIDKATKTELAHSAIADVTVDDPRPLDSMESFWLAETLKYFYLLFSDPSLVSLDEYVLRDECSRDPTGPRTTTIELREMELEVTVDNEQQFWTNIQDIVSAPCSSEDIIDNALRAYLSLATQHKGNQASSFTAYWYLQSELEVSRCSFKLLSSAIFVAHTDYVRRQMIYALLQEDDPVTLQMIASFLLFDGRQHEVSLHMMNEEDVFPRLLELLHAQTINREDGEAGLHRLLMDLLYEMSRVQRIRIEDLVLVDDDFIRGLFDLIERLSYDANDPYHYPVIRVLLVLNEQFMISAHNPDDEQSPSNTLTNKVIKVLSVHGYSYKTFGENIILLINREAETSLQLLTLKLLYLIFTTPSTYEYFFTNDLHVLVDILIRNLLDLPEEAAALRHTYLRVLYPLLAHTQLRLPPHYKRDELRRMLSLLVRGQLTGDTEVDCERIRHFDEVDETTKRLVLRCASVEWLRDDAGPDRLLPFPQREDSLTSSIPTIDSALLSDTDIGTSVESSQTMYSTGTRESSSEDLSPTTADLVESPVSMSATPRKHSQIERLGMHFDPASSSSLSVHEIAIQREKPGVITPRRHHGRPLTEAETSPTKHKVKPLPPKTRRWRGRRATGDEENTTPVAGESIAEEDGISTGPDSPIIPEVERRDSAATTSTLIPPASPAQHHLTRRSASNPPPAVPPPRRSVIHHHLSASSHCTPLTSPSRHPGIQGQGQKQPQKPEPPRTRRSGRKHTNTDSSDKSTGSHNSFSSLSSNNTTGTAATMLHPDYPYETPSAENTKDTDGHATISVEEAVQNVSLH</sequence>
<reference evidence="14 15" key="1">
    <citation type="submission" date="2024-07" db="EMBL/GenBank/DDBJ databases">
        <title>Section-level genome sequencing and comparative genomics of Aspergillus sections Usti and Cavernicolus.</title>
        <authorList>
            <consortium name="Lawrence Berkeley National Laboratory"/>
            <person name="Nybo J.L."/>
            <person name="Vesth T.C."/>
            <person name="Theobald S."/>
            <person name="Frisvad J.C."/>
            <person name="Larsen T.O."/>
            <person name="Kjaerboelling I."/>
            <person name="Rothschild-Mancinelli K."/>
            <person name="Lyhne E.K."/>
            <person name="Kogle M.E."/>
            <person name="Barry K."/>
            <person name="Clum A."/>
            <person name="Na H."/>
            <person name="Ledsgaard L."/>
            <person name="Lin J."/>
            <person name="Lipzen A."/>
            <person name="Kuo A."/>
            <person name="Riley R."/>
            <person name="Mondo S."/>
            <person name="Labutti K."/>
            <person name="Haridas S."/>
            <person name="Pangalinan J."/>
            <person name="Salamov A.A."/>
            <person name="Simmons B.A."/>
            <person name="Magnuson J.K."/>
            <person name="Chen J."/>
            <person name="Drula E."/>
            <person name="Henrissat B."/>
            <person name="Wiebenga A."/>
            <person name="Lubbers R.J."/>
            <person name="Gomes A.C."/>
            <person name="Makela M.R."/>
            <person name="Stajich J."/>
            <person name="Grigoriev I.V."/>
            <person name="Mortensen U.H."/>
            <person name="De Vries R.P."/>
            <person name="Baker S.E."/>
            <person name="Andersen M.R."/>
        </authorList>
    </citation>
    <scope>NUCLEOTIDE SEQUENCE [LARGE SCALE GENOMIC DNA]</scope>
    <source>
        <strain evidence="14 15">CBS 209.92</strain>
    </source>
</reference>
<evidence type="ECO:0000313" key="14">
    <source>
        <dbReference type="EMBL" id="KAL2785193.1"/>
    </source>
</evidence>
<feature type="compositionally biased region" description="Pro residues" evidence="11">
    <location>
        <begin position="1443"/>
        <end position="1452"/>
    </location>
</feature>
<gene>
    <name evidence="14" type="ORF">BJX66DRAFT_329448</name>
</gene>
<dbReference type="InterPro" id="IPR012341">
    <property type="entry name" value="6hp_glycosidase-like_sf"/>
</dbReference>
<evidence type="ECO:0000256" key="6">
    <source>
        <dbReference type="ARBA" id="ARBA00022801"/>
    </source>
</evidence>
<feature type="compositionally biased region" description="Basic residues" evidence="11">
    <location>
        <begin position="1361"/>
        <end position="1379"/>
    </location>
</feature>
<comment type="function">
    <text evidence="9">Involved in the maturation of Asn-linked oligosaccharides. Progressively trims alpha-1,2-linked mannose residues from Man(9)GlcNAc(2) to produce Man(5)GlcNAc(2).</text>
</comment>
<evidence type="ECO:0000256" key="5">
    <source>
        <dbReference type="ARBA" id="ARBA00007658"/>
    </source>
</evidence>
<keyword evidence="10" id="KW-0326">Glycosidase</keyword>
<feature type="compositionally biased region" description="Pro residues" evidence="11">
    <location>
        <begin position="69"/>
        <end position="87"/>
    </location>
</feature>
<comment type="cofactor">
    <cofactor evidence="2">
        <name>Mg(2+)</name>
        <dbReference type="ChEBI" id="CHEBI:18420"/>
    </cofactor>
</comment>
<evidence type="ECO:0000256" key="12">
    <source>
        <dbReference type="SAM" id="SignalP"/>
    </source>
</evidence>
<dbReference type="PRINTS" id="PR00747">
    <property type="entry name" value="GLYHDRLASE47"/>
</dbReference>
<dbReference type="Gene3D" id="1.50.10.10">
    <property type="match status" value="3"/>
</dbReference>
<evidence type="ECO:0000256" key="1">
    <source>
        <dbReference type="ARBA" id="ARBA00001913"/>
    </source>
</evidence>
<keyword evidence="15" id="KW-1185">Reference proteome</keyword>
<feature type="region of interest" description="Disordered" evidence="11">
    <location>
        <begin position="1264"/>
        <end position="1293"/>
    </location>
</feature>
<feature type="region of interest" description="Disordered" evidence="11">
    <location>
        <begin position="653"/>
        <end position="687"/>
    </location>
</feature>
<dbReference type="InterPro" id="IPR018556">
    <property type="entry name" value="SPIN90/Ldb17_LRD"/>
</dbReference>
<evidence type="ECO:0000256" key="9">
    <source>
        <dbReference type="ARBA" id="ARBA00024790"/>
    </source>
</evidence>
<dbReference type="PANTHER" id="PTHR11742">
    <property type="entry name" value="MANNOSYL-OLIGOSACCHARIDE ALPHA-1,2-MANNOSIDASE-RELATED"/>
    <property type="match status" value="1"/>
</dbReference>
<dbReference type="EC" id="3.2.1.-" evidence="10"/>
<evidence type="ECO:0000313" key="15">
    <source>
        <dbReference type="Proteomes" id="UP001610563"/>
    </source>
</evidence>
<feature type="region of interest" description="Disordered" evidence="11">
    <location>
        <begin position="405"/>
        <end position="485"/>
    </location>
</feature>
<accession>A0ABR4FPL5</accession>
<feature type="domain" description="SPIN90/Ldb17 leucine-rich" evidence="13">
    <location>
        <begin position="1041"/>
        <end position="1184"/>
    </location>
</feature>
<dbReference type="InterPro" id="IPR036026">
    <property type="entry name" value="Seven-hairpin_glycosidases"/>
</dbReference>
<feature type="compositionally biased region" description="Basic and acidic residues" evidence="11">
    <location>
        <begin position="56"/>
        <end position="66"/>
    </location>
</feature>
<feature type="compositionally biased region" description="Polar residues" evidence="11">
    <location>
        <begin position="1265"/>
        <end position="1293"/>
    </location>
</feature>
<feature type="compositionally biased region" description="Polar residues" evidence="11">
    <location>
        <begin position="1461"/>
        <end position="1473"/>
    </location>
</feature>
<name>A0ABR4FPL5_9EURO</name>
<feature type="region of interest" description="Disordered" evidence="11">
    <location>
        <begin position="33"/>
        <end position="157"/>
    </location>
</feature>
<feature type="compositionally biased region" description="Polar residues" evidence="11">
    <location>
        <begin position="677"/>
        <end position="687"/>
    </location>
</feature>
<dbReference type="InterPro" id="IPR050749">
    <property type="entry name" value="Glycosyl_Hydrolase_47"/>
</dbReference>
<comment type="cofactor">
    <cofactor evidence="1">
        <name>Ca(2+)</name>
        <dbReference type="ChEBI" id="CHEBI:29108"/>
    </cofactor>
</comment>
<evidence type="ECO:0000256" key="3">
    <source>
        <dbReference type="ARBA" id="ARBA00004321"/>
    </source>
</evidence>
<keyword evidence="8" id="KW-0968">Cytoplasmic vesicle</keyword>
<keyword evidence="12" id="KW-0732">Signal</keyword>
<evidence type="ECO:0000256" key="8">
    <source>
        <dbReference type="ARBA" id="ARBA00023329"/>
    </source>
</evidence>
<dbReference type="EMBL" id="JBFTWV010000152">
    <property type="protein sequence ID" value="KAL2785193.1"/>
    <property type="molecule type" value="Genomic_DNA"/>
</dbReference>
<evidence type="ECO:0000256" key="10">
    <source>
        <dbReference type="RuleBase" id="RU361193"/>
    </source>
</evidence>
<evidence type="ECO:0000256" key="7">
    <source>
        <dbReference type="ARBA" id="ARBA00023157"/>
    </source>
</evidence>
<dbReference type="Proteomes" id="UP001610563">
    <property type="component" value="Unassembled WGS sequence"/>
</dbReference>
<organism evidence="14 15">
    <name type="scientific">Aspergillus keveii</name>
    <dbReference type="NCBI Taxonomy" id="714993"/>
    <lineage>
        <taxon>Eukaryota</taxon>
        <taxon>Fungi</taxon>
        <taxon>Dikarya</taxon>
        <taxon>Ascomycota</taxon>
        <taxon>Pezizomycotina</taxon>
        <taxon>Eurotiomycetes</taxon>
        <taxon>Eurotiomycetidae</taxon>
        <taxon>Eurotiales</taxon>
        <taxon>Aspergillaceae</taxon>
        <taxon>Aspergillus</taxon>
        <taxon>Aspergillus subgen. Nidulantes</taxon>
    </lineage>
</organism>
<dbReference type="Pfam" id="PF09431">
    <property type="entry name" value="SPIN90_LRD"/>
    <property type="match status" value="1"/>
</dbReference>
<dbReference type="GO" id="GO:0016787">
    <property type="term" value="F:hydrolase activity"/>
    <property type="evidence" value="ECO:0007669"/>
    <property type="project" value="UniProtKB-KW"/>
</dbReference>
<dbReference type="PANTHER" id="PTHR11742:SF103">
    <property type="entry name" value="ENDOPLASMIC RETICULUM MANNOSIDASE MNL2-RELATED"/>
    <property type="match status" value="1"/>
</dbReference>
<comment type="subcellular location">
    <subcellularLocation>
        <location evidence="3">Cytoplasmic vesicle lumen</location>
    </subcellularLocation>
</comment>
<keyword evidence="6 10" id="KW-0378">Hydrolase</keyword>
<protein>
    <recommendedName>
        <fullName evidence="10">alpha-1,2-Mannosidase</fullName>
        <ecNumber evidence="10">3.2.1.-</ecNumber>
    </recommendedName>
</protein>
<feature type="chain" id="PRO_5047404712" description="alpha-1,2-Mannosidase" evidence="12">
    <location>
        <begin position="28"/>
        <end position="1568"/>
    </location>
</feature>
<feature type="compositionally biased region" description="Polar residues" evidence="11">
    <location>
        <begin position="431"/>
        <end position="441"/>
    </location>
</feature>
<evidence type="ECO:0000256" key="2">
    <source>
        <dbReference type="ARBA" id="ARBA00001946"/>
    </source>
</evidence>
<feature type="signal peptide" evidence="12">
    <location>
        <begin position="1"/>
        <end position="27"/>
    </location>
</feature>
<evidence type="ECO:0000259" key="13">
    <source>
        <dbReference type="Pfam" id="PF09431"/>
    </source>
</evidence>
<feature type="compositionally biased region" description="Low complexity" evidence="11">
    <location>
        <begin position="1510"/>
        <end position="1531"/>
    </location>
</feature>
<proteinExistence type="inferred from homology"/>
<comment type="similarity">
    <text evidence="5 10">Belongs to the glycosyl hydrolase 47 family.</text>
</comment>
<feature type="region of interest" description="Disordered" evidence="11">
    <location>
        <begin position="1343"/>
        <end position="1554"/>
    </location>
</feature>
<feature type="compositionally biased region" description="Basic and acidic residues" evidence="11">
    <location>
        <begin position="653"/>
        <end position="668"/>
    </location>
</feature>
<feature type="compositionally biased region" description="Polar residues" evidence="11">
    <location>
        <begin position="92"/>
        <end position="115"/>
    </location>
</feature>
<comment type="caution">
    <text evidence="14">The sequence shown here is derived from an EMBL/GenBank/DDBJ whole genome shotgun (WGS) entry which is preliminary data.</text>
</comment>
<feature type="compositionally biased region" description="Low complexity" evidence="11">
    <location>
        <begin position="1476"/>
        <end position="1486"/>
    </location>
</feature>
<dbReference type="SUPFAM" id="SSF48225">
    <property type="entry name" value="Seven-hairpin glycosidases"/>
    <property type="match status" value="1"/>
</dbReference>
<evidence type="ECO:0000256" key="11">
    <source>
        <dbReference type="SAM" id="MobiDB-lite"/>
    </source>
</evidence>
<comment type="pathway">
    <text evidence="4">Protein modification; protein glycosylation.</text>
</comment>